<name>A0A6M1SYK9_9BACT</name>
<reference evidence="1 2" key="1">
    <citation type="submission" date="2020-02" db="EMBL/GenBank/DDBJ databases">
        <title>Balneolaceae bacterium YR4-1, complete genome.</title>
        <authorList>
            <person name="Li Y."/>
            <person name="Wu S."/>
        </authorList>
    </citation>
    <scope>NUCLEOTIDE SEQUENCE [LARGE SCALE GENOMIC DNA]</scope>
    <source>
        <strain evidence="1 2">YR4-1</strain>
    </source>
</reference>
<dbReference type="EMBL" id="JAALLT010000003">
    <property type="protein sequence ID" value="NGP77046.1"/>
    <property type="molecule type" value="Genomic_DNA"/>
</dbReference>
<evidence type="ECO:0000313" key="1">
    <source>
        <dbReference type="EMBL" id="NGP77046.1"/>
    </source>
</evidence>
<proteinExistence type="predicted"/>
<evidence type="ECO:0000313" key="2">
    <source>
        <dbReference type="Proteomes" id="UP000473278"/>
    </source>
</evidence>
<dbReference type="RefSeq" id="WP_165142032.1">
    <property type="nucleotide sequence ID" value="NZ_JAALLT010000003.1"/>
</dbReference>
<organism evidence="1 2">
    <name type="scientific">Halalkalibaculum roseum</name>
    <dbReference type="NCBI Taxonomy" id="2709311"/>
    <lineage>
        <taxon>Bacteria</taxon>
        <taxon>Pseudomonadati</taxon>
        <taxon>Balneolota</taxon>
        <taxon>Balneolia</taxon>
        <taxon>Balneolales</taxon>
        <taxon>Balneolaceae</taxon>
        <taxon>Halalkalibaculum</taxon>
    </lineage>
</organism>
<dbReference type="AlphaFoldDB" id="A0A6M1SYK9"/>
<protein>
    <submittedName>
        <fullName evidence="1">GWxTD domain-containing protein</fullName>
    </submittedName>
</protein>
<comment type="caution">
    <text evidence="1">The sequence shown here is derived from an EMBL/GenBank/DDBJ whole genome shotgun (WGS) entry which is preliminary data.</text>
</comment>
<dbReference type="Proteomes" id="UP000473278">
    <property type="component" value="Unassembled WGS sequence"/>
</dbReference>
<dbReference type="NCBIfam" id="TIGR04514">
    <property type="entry name" value="GWxTD_dom"/>
    <property type="match status" value="1"/>
</dbReference>
<keyword evidence="2" id="KW-1185">Reference proteome</keyword>
<gene>
    <name evidence="1" type="ORF">G3570_10410</name>
</gene>
<accession>A0A6M1SYK9</accession>
<dbReference type="InterPro" id="IPR030959">
    <property type="entry name" value="GWxTD_dom"/>
</dbReference>
<sequence length="667" mass="76597">MVATTLILLQLLTLPVQDVALAEPIPPADARTLATHLSEPCPIGTNHFSDIQYETVPLDDFRTNIEQKVCTDPDTKIAFVHNVIESNATDHFTFAQQIYFEVLRETPAHKRFGIIEIEAINTLPLVPEEQKSEWKTKIESKDKSLAHDIAYFWSIRDPVRSTQINERLSEHWQRIAHARKNYTKNTDGLYGTDDRGTIFVRYGKPTIERSGLLSPSNTEIRSKLYDLSFFKGGIDPRELYNLNMSIKQQYMPKYYEVWVYRNIEKKQPLIFIFGESANKGTFGLRKSLEDFIPNGSFNMGISSSWRYDTGPRGLTAGPFLQMALYDRLSTIDIFFGKQLASYEDNWMKYMRGHLNFNSFKMISRSPQAEMALQRLQDRAPESNSTMEERLNLISQHYKSYRFLDEENNPYRKLVLFSNPHNNLISYDAVISQHQKPVYKLTASVDAVNREGRSILIDKQETFLRGDLPGTIATLLSIPKQSATASDSSKAIMISSEVSRIPQLKGEESEADRYILASAVSRIQESSPLNSSSDKIEVSDIIWGYRGKEKTNQIEEFHFIIPPDDRLPQGENLAVYFETYHLNAGTDSLYQYQVEYSIHRKKRRKLRDTGIRLTLNLSSASDRGSENIEIQTADLETGSYRAVFRFLNPEIPGTTEERYIDFQIEDQP</sequence>